<dbReference type="PROSITE" id="PS50994">
    <property type="entry name" value="INTEGRASE"/>
    <property type="match status" value="1"/>
</dbReference>
<dbReference type="Gene3D" id="3.30.420.10">
    <property type="entry name" value="Ribonuclease H-like superfamily/Ribonuclease H"/>
    <property type="match status" value="1"/>
</dbReference>
<reference evidence="2" key="1">
    <citation type="submission" date="2023-07" db="EMBL/GenBank/DDBJ databases">
        <title>A chromosome-level genome assembly of Lolium multiflorum.</title>
        <authorList>
            <person name="Chen Y."/>
            <person name="Copetti D."/>
            <person name="Kolliker R."/>
            <person name="Studer B."/>
        </authorList>
    </citation>
    <scope>NUCLEOTIDE SEQUENCE</scope>
    <source>
        <strain evidence="2">02402/16</strain>
        <tissue evidence="2">Leaf</tissue>
    </source>
</reference>
<sequence>MSFGSSLDSDLSSDLESVDSFNFIDKFTKWIEAVPVTSADAASVVSFIKVIVFRFGVPNNIVMDNSSNFTSKEFKAYCEEVGDLVLRLTQDSHEKSESPWIGPYIVTEVIPGEAYRLKDKKSGKEEGNQWNVAQLRRFYA</sequence>
<evidence type="ECO:0000259" key="1">
    <source>
        <dbReference type="PROSITE" id="PS50994"/>
    </source>
</evidence>
<dbReference type="AlphaFoldDB" id="A0AAD8QXJ3"/>
<dbReference type="GO" id="GO:0015074">
    <property type="term" value="P:DNA integration"/>
    <property type="evidence" value="ECO:0007669"/>
    <property type="project" value="InterPro"/>
</dbReference>
<dbReference type="InterPro" id="IPR001584">
    <property type="entry name" value="Integrase_cat-core"/>
</dbReference>
<dbReference type="Pfam" id="PF00665">
    <property type="entry name" value="rve"/>
    <property type="match status" value="1"/>
</dbReference>
<dbReference type="PANTHER" id="PTHR37984">
    <property type="entry name" value="PROTEIN CBG26694"/>
    <property type="match status" value="1"/>
</dbReference>
<protein>
    <recommendedName>
        <fullName evidence="1">Integrase catalytic domain-containing protein</fullName>
    </recommendedName>
</protein>
<dbReference type="GO" id="GO:0003676">
    <property type="term" value="F:nucleic acid binding"/>
    <property type="evidence" value="ECO:0007669"/>
    <property type="project" value="InterPro"/>
</dbReference>
<evidence type="ECO:0000313" key="3">
    <source>
        <dbReference type="Proteomes" id="UP001231189"/>
    </source>
</evidence>
<dbReference type="SUPFAM" id="SSF53098">
    <property type="entry name" value="Ribonuclease H-like"/>
    <property type="match status" value="1"/>
</dbReference>
<gene>
    <name evidence="2" type="ORF">QYE76_034180</name>
</gene>
<comment type="caution">
    <text evidence="2">The sequence shown here is derived from an EMBL/GenBank/DDBJ whole genome shotgun (WGS) entry which is preliminary data.</text>
</comment>
<proteinExistence type="predicted"/>
<dbReference type="Proteomes" id="UP001231189">
    <property type="component" value="Unassembled WGS sequence"/>
</dbReference>
<accession>A0AAD8QXJ3</accession>
<name>A0AAD8QXJ3_LOLMU</name>
<dbReference type="PANTHER" id="PTHR37984:SF5">
    <property type="entry name" value="PROTEIN NYNRIN-LIKE"/>
    <property type="match status" value="1"/>
</dbReference>
<keyword evidence="3" id="KW-1185">Reference proteome</keyword>
<dbReference type="InterPro" id="IPR012337">
    <property type="entry name" value="RNaseH-like_sf"/>
</dbReference>
<dbReference type="EMBL" id="JAUUTY010000007">
    <property type="protein sequence ID" value="KAK1610507.1"/>
    <property type="molecule type" value="Genomic_DNA"/>
</dbReference>
<evidence type="ECO:0000313" key="2">
    <source>
        <dbReference type="EMBL" id="KAK1610507.1"/>
    </source>
</evidence>
<dbReference type="InterPro" id="IPR036397">
    <property type="entry name" value="RNaseH_sf"/>
</dbReference>
<feature type="domain" description="Integrase catalytic" evidence="1">
    <location>
        <begin position="1"/>
        <end position="82"/>
    </location>
</feature>
<dbReference type="InterPro" id="IPR050951">
    <property type="entry name" value="Retrovirus_Pol_polyprotein"/>
</dbReference>
<organism evidence="2 3">
    <name type="scientific">Lolium multiflorum</name>
    <name type="common">Italian ryegrass</name>
    <name type="synonym">Lolium perenne subsp. multiflorum</name>
    <dbReference type="NCBI Taxonomy" id="4521"/>
    <lineage>
        <taxon>Eukaryota</taxon>
        <taxon>Viridiplantae</taxon>
        <taxon>Streptophyta</taxon>
        <taxon>Embryophyta</taxon>
        <taxon>Tracheophyta</taxon>
        <taxon>Spermatophyta</taxon>
        <taxon>Magnoliopsida</taxon>
        <taxon>Liliopsida</taxon>
        <taxon>Poales</taxon>
        <taxon>Poaceae</taxon>
        <taxon>BOP clade</taxon>
        <taxon>Pooideae</taxon>
        <taxon>Poodae</taxon>
        <taxon>Poeae</taxon>
        <taxon>Poeae Chloroplast Group 2 (Poeae type)</taxon>
        <taxon>Loliodinae</taxon>
        <taxon>Loliinae</taxon>
        <taxon>Lolium</taxon>
    </lineage>
</organism>